<dbReference type="PANTHER" id="PTHR34075:SF5">
    <property type="entry name" value="BLR3430 PROTEIN"/>
    <property type="match status" value="1"/>
</dbReference>
<dbReference type="Proteomes" id="UP001216253">
    <property type="component" value="Unassembled WGS sequence"/>
</dbReference>
<dbReference type="SUPFAM" id="SSF50249">
    <property type="entry name" value="Nucleic acid-binding proteins"/>
    <property type="match status" value="1"/>
</dbReference>
<dbReference type="Pfam" id="PF01796">
    <property type="entry name" value="OB_ChsH2_C"/>
    <property type="match status" value="1"/>
</dbReference>
<dbReference type="EMBL" id="JARESE010000044">
    <property type="protein sequence ID" value="MDE8652715.1"/>
    <property type="molecule type" value="Genomic_DNA"/>
</dbReference>
<sequence>MAPAPPPPPRKLPLLEPGSAFYWTSGAEGALRIQRCTACGTYQHPPFPHCAACGSEDVAPAAVSGKGRLATYTINYEPWIPGLPVPFVFGVVELAEQRELYVFTNVLAPVDQVRHGMAVAVTFEPHEDVWLPMFRPEDAPA</sequence>
<dbReference type="InterPro" id="IPR052513">
    <property type="entry name" value="Thioester_dehydratase-like"/>
</dbReference>
<evidence type="ECO:0000259" key="1">
    <source>
        <dbReference type="Pfam" id="PF01796"/>
    </source>
</evidence>
<evidence type="ECO:0000259" key="2">
    <source>
        <dbReference type="Pfam" id="PF12172"/>
    </source>
</evidence>
<dbReference type="Gene3D" id="6.10.30.10">
    <property type="match status" value="1"/>
</dbReference>
<dbReference type="RefSeq" id="WP_275228796.1">
    <property type="nucleotide sequence ID" value="NZ_JARESE010000044.1"/>
</dbReference>
<reference evidence="3 4" key="1">
    <citation type="submission" date="2023-03" db="EMBL/GenBank/DDBJ databases">
        <title>NovoSphingobium album sp. nov. isolated from polycyclic aromatic hydrocarbons- and heavy-metal polluted soil.</title>
        <authorList>
            <person name="Liu Z."/>
            <person name="Wang K."/>
        </authorList>
    </citation>
    <scope>NUCLEOTIDE SEQUENCE [LARGE SCALE GENOMIC DNA]</scope>
    <source>
        <strain evidence="3 4">H3SJ31-1</strain>
    </source>
</reference>
<dbReference type="InterPro" id="IPR022002">
    <property type="entry name" value="ChsH2_Znr"/>
</dbReference>
<dbReference type="InterPro" id="IPR002878">
    <property type="entry name" value="ChsH2_C"/>
</dbReference>
<evidence type="ECO:0000313" key="3">
    <source>
        <dbReference type="EMBL" id="MDE8652715.1"/>
    </source>
</evidence>
<keyword evidence="4" id="KW-1185">Reference proteome</keyword>
<dbReference type="InterPro" id="IPR012340">
    <property type="entry name" value="NA-bd_OB-fold"/>
</dbReference>
<protein>
    <submittedName>
        <fullName evidence="3">Zinc ribbon domain-containing protein</fullName>
    </submittedName>
</protein>
<feature type="domain" description="ChsH2 rubredoxin-like zinc ribbon" evidence="2">
    <location>
        <begin position="23"/>
        <end position="58"/>
    </location>
</feature>
<proteinExistence type="predicted"/>
<name>A0ABT5WRN4_9SPHN</name>
<feature type="domain" description="ChsH2 C-terminal OB-fold" evidence="1">
    <location>
        <begin position="62"/>
        <end position="124"/>
    </location>
</feature>
<evidence type="ECO:0000313" key="4">
    <source>
        <dbReference type="Proteomes" id="UP001216253"/>
    </source>
</evidence>
<gene>
    <name evidence="3" type="ORF">PYV00_13495</name>
</gene>
<comment type="caution">
    <text evidence="3">The sequence shown here is derived from an EMBL/GenBank/DDBJ whole genome shotgun (WGS) entry which is preliminary data.</text>
</comment>
<organism evidence="3 4">
    <name type="scientific">Novosphingobium album</name>
    <name type="common">ex Liu et al. 2023</name>
    <dbReference type="NCBI Taxonomy" id="3031130"/>
    <lineage>
        <taxon>Bacteria</taxon>
        <taxon>Pseudomonadati</taxon>
        <taxon>Pseudomonadota</taxon>
        <taxon>Alphaproteobacteria</taxon>
        <taxon>Sphingomonadales</taxon>
        <taxon>Sphingomonadaceae</taxon>
        <taxon>Novosphingobium</taxon>
    </lineage>
</organism>
<dbReference type="Pfam" id="PF12172">
    <property type="entry name" value="zf-ChsH2"/>
    <property type="match status" value="1"/>
</dbReference>
<dbReference type="PANTHER" id="PTHR34075">
    <property type="entry name" value="BLR3430 PROTEIN"/>
    <property type="match status" value="1"/>
</dbReference>
<accession>A0ABT5WRN4</accession>